<dbReference type="CDD" id="cd07177">
    <property type="entry name" value="terB_like"/>
    <property type="match status" value="1"/>
</dbReference>
<accession>A0ABM9HCC9</accession>
<reference evidence="3 4" key="1">
    <citation type="submission" date="2022-09" db="EMBL/GenBank/DDBJ databases">
        <authorList>
            <person name="Kop L."/>
        </authorList>
    </citation>
    <scope>NUCLEOTIDE SEQUENCE [LARGE SCALE GENOMIC DNA]</scope>
    <source>
        <strain evidence="3 4">347</strain>
    </source>
</reference>
<evidence type="ECO:0000256" key="1">
    <source>
        <dbReference type="SAM" id="Coils"/>
    </source>
</evidence>
<dbReference type="InterPro" id="IPR007791">
    <property type="entry name" value="DjlA_N"/>
</dbReference>
<evidence type="ECO:0000259" key="2">
    <source>
        <dbReference type="Pfam" id="PF05099"/>
    </source>
</evidence>
<feature type="domain" description="Co-chaperone DjlA N-terminal" evidence="2">
    <location>
        <begin position="180"/>
        <end position="289"/>
    </location>
</feature>
<organism evidence="3 4">
    <name type="scientific">Nitrospina watsonii</name>
    <dbReference type="NCBI Taxonomy" id="1323948"/>
    <lineage>
        <taxon>Bacteria</taxon>
        <taxon>Pseudomonadati</taxon>
        <taxon>Nitrospinota/Tectimicrobiota group</taxon>
        <taxon>Nitrospinota</taxon>
        <taxon>Nitrospinia</taxon>
        <taxon>Nitrospinales</taxon>
        <taxon>Nitrospinaceae</taxon>
        <taxon>Nitrospina</taxon>
    </lineage>
</organism>
<feature type="coiled-coil region" evidence="1">
    <location>
        <begin position="81"/>
        <end position="108"/>
    </location>
</feature>
<name>A0ABM9HCC9_9BACT</name>
<evidence type="ECO:0000313" key="3">
    <source>
        <dbReference type="EMBL" id="CAI2717821.1"/>
    </source>
</evidence>
<dbReference type="RefSeq" id="WP_282010740.1">
    <property type="nucleotide sequence ID" value="NZ_OX336137.1"/>
</dbReference>
<keyword evidence="1" id="KW-0175">Coiled coil</keyword>
<protein>
    <submittedName>
        <fullName evidence="3">TerB domain-containing protein</fullName>
    </submittedName>
</protein>
<gene>
    <name evidence="3" type="ORF">NSPWAT_0962</name>
</gene>
<keyword evidence="4" id="KW-1185">Reference proteome</keyword>
<dbReference type="SUPFAM" id="SSF158682">
    <property type="entry name" value="TerB-like"/>
    <property type="match status" value="2"/>
</dbReference>
<dbReference type="Proteomes" id="UP001157733">
    <property type="component" value="Chromosome"/>
</dbReference>
<dbReference type="InterPro" id="IPR029024">
    <property type="entry name" value="TerB-like"/>
</dbReference>
<sequence>MATVKNLTLLKTLAAIAWADGEMSESEKNILKRFYRKFHLSQKEMDSLKPYLLSPVPQSEQDRLLKKLSAEFGSKQEREQVVDVLEEMARADKNLKDEERELLETFARHLKKSSITKRTVGKIRNFFESTIFQPAYEKNPELHQYFRNQVLKSIELKSNDGFKKSRLAEDDVYFLCLFGTLLASVAHVDEDFHEEEKKALLRVLKERFEYKGKELELLLEVVAEQAERGFDFDEVTREFNKLYSYNDRVATVDCFFAVAAADGDISHEEAEEIRRITKALRIPHSAFKDSKVRALNRLRGR</sequence>
<dbReference type="EMBL" id="OX336137">
    <property type="protein sequence ID" value="CAI2717821.1"/>
    <property type="molecule type" value="Genomic_DNA"/>
</dbReference>
<dbReference type="Pfam" id="PF05099">
    <property type="entry name" value="TerB"/>
    <property type="match status" value="1"/>
</dbReference>
<dbReference type="Gene3D" id="1.10.3680.10">
    <property type="entry name" value="TerB-like"/>
    <property type="match status" value="2"/>
</dbReference>
<dbReference type="CDD" id="cd07313">
    <property type="entry name" value="terB_like_2"/>
    <property type="match status" value="1"/>
</dbReference>
<proteinExistence type="predicted"/>
<evidence type="ECO:0000313" key="4">
    <source>
        <dbReference type="Proteomes" id="UP001157733"/>
    </source>
</evidence>